<evidence type="ECO:0000313" key="2">
    <source>
        <dbReference type="EMBL" id="GFY72957.1"/>
    </source>
</evidence>
<protein>
    <submittedName>
        <fullName evidence="2">Uncharacterized protein</fullName>
    </submittedName>
</protein>
<keyword evidence="1" id="KW-0812">Transmembrane</keyword>
<keyword evidence="1" id="KW-1133">Transmembrane helix</keyword>
<keyword evidence="3" id="KW-1185">Reference proteome</keyword>
<comment type="caution">
    <text evidence="2">The sequence shown here is derived from an EMBL/GenBank/DDBJ whole genome shotgun (WGS) entry which is preliminary data.</text>
</comment>
<sequence>MLSRLIWFRLGLGQLKSSAMPALYGIYLLFFLFVPCLASELQKRNAEIQTSRGIGLEEVVLFLIGLGIASALGLALMIGPLFAIFYSSIHGLPYGGINGANPNTITTTAGGSRTLVLPKEVRKILSEKLSQGITLLSDALEKYNKT</sequence>
<proteinExistence type="predicted"/>
<evidence type="ECO:0000256" key="1">
    <source>
        <dbReference type="SAM" id="Phobius"/>
    </source>
</evidence>
<keyword evidence="1" id="KW-0472">Membrane</keyword>
<dbReference type="Proteomes" id="UP000886998">
    <property type="component" value="Unassembled WGS sequence"/>
</dbReference>
<feature type="transmembrane region" description="Helical" evidence="1">
    <location>
        <begin position="59"/>
        <end position="86"/>
    </location>
</feature>
<feature type="transmembrane region" description="Helical" evidence="1">
    <location>
        <begin position="20"/>
        <end position="38"/>
    </location>
</feature>
<accession>A0A8X6YJ62</accession>
<reference evidence="2" key="1">
    <citation type="submission" date="2020-08" db="EMBL/GenBank/DDBJ databases">
        <title>Multicomponent nature underlies the extraordinary mechanical properties of spider dragline silk.</title>
        <authorList>
            <person name="Kono N."/>
            <person name="Nakamura H."/>
            <person name="Mori M."/>
            <person name="Yoshida Y."/>
            <person name="Ohtoshi R."/>
            <person name="Malay A.D."/>
            <person name="Moran D.A.P."/>
            <person name="Tomita M."/>
            <person name="Numata K."/>
            <person name="Arakawa K."/>
        </authorList>
    </citation>
    <scope>NUCLEOTIDE SEQUENCE</scope>
</reference>
<organism evidence="2 3">
    <name type="scientific">Trichonephila inaurata madagascariensis</name>
    <dbReference type="NCBI Taxonomy" id="2747483"/>
    <lineage>
        <taxon>Eukaryota</taxon>
        <taxon>Metazoa</taxon>
        <taxon>Ecdysozoa</taxon>
        <taxon>Arthropoda</taxon>
        <taxon>Chelicerata</taxon>
        <taxon>Arachnida</taxon>
        <taxon>Araneae</taxon>
        <taxon>Araneomorphae</taxon>
        <taxon>Entelegynae</taxon>
        <taxon>Araneoidea</taxon>
        <taxon>Nephilidae</taxon>
        <taxon>Trichonephila</taxon>
        <taxon>Trichonephila inaurata</taxon>
    </lineage>
</organism>
<dbReference type="OrthoDB" id="6428160at2759"/>
<evidence type="ECO:0000313" key="3">
    <source>
        <dbReference type="Proteomes" id="UP000886998"/>
    </source>
</evidence>
<name>A0A8X6YJ62_9ARAC</name>
<dbReference type="EMBL" id="BMAV01019744">
    <property type="protein sequence ID" value="GFY72957.1"/>
    <property type="molecule type" value="Genomic_DNA"/>
</dbReference>
<dbReference type="AlphaFoldDB" id="A0A8X6YJ62"/>
<gene>
    <name evidence="2" type="primary">AVEN_261677_1</name>
    <name evidence="2" type="ORF">TNIN_96621</name>
</gene>